<dbReference type="EMBL" id="JBIXLL010000004">
    <property type="protein sequence ID" value="MFJ5429301.1"/>
    <property type="molecule type" value="Genomic_DNA"/>
</dbReference>
<comment type="caution">
    <text evidence="1">The sequence shown here is derived from an EMBL/GenBank/DDBJ whole genome shotgun (WGS) entry which is preliminary data.</text>
</comment>
<gene>
    <name evidence="1" type="ORF">ACIPUP_09040</name>
</gene>
<accession>A0ABW8GA58</accession>
<proteinExistence type="predicted"/>
<name>A0ABW8GA58_9GAMM</name>
<reference evidence="1 2" key="1">
    <citation type="submission" date="2024-10" db="EMBL/GenBank/DDBJ databases">
        <authorList>
            <person name="Lu C.-H."/>
        </authorList>
    </citation>
    <scope>NUCLEOTIDE SEQUENCE [LARGE SCALE GENOMIC DNA]</scope>
    <source>
        <strain evidence="1 2">22ZTDG03-2</strain>
    </source>
</reference>
<dbReference type="Proteomes" id="UP001617689">
    <property type="component" value="Unassembled WGS sequence"/>
</dbReference>
<keyword evidence="2" id="KW-1185">Reference proteome</keyword>
<evidence type="ECO:0000313" key="2">
    <source>
        <dbReference type="Proteomes" id="UP001617689"/>
    </source>
</evidence>
<evidence type="ECO:0000313" key="1">
    <source>
        <dbReference type="EMBL" id="MFJ5429301.1"/>
    </source>
</evidence>
<protein>
    <submittedName>
        <fullName evidence="1">Uncharacterized protein</fullName>
    </submittedName>
</protein>
<sequence>MDIIKIILSFFLTVIVGSYMAQRYQRRNFIHQIKTAKVEKEIERIRVLANNIEKMAGMRIFYGRQLIDVFLDGNDNLQIDKSREDYRKSIRDWNENLSSFYIEIKSLGLGDLDLKLERGVHDNLRNAHCIIDDKVRRNKKIIISEIGYYHSRAFIEMKEVSRELISNIDLRWDSIVSNNEVNLSISNLEQASVYTLLIALFHKRPHTLRIRSSVVD</sequence>
<organism evidence="1 2">
    <name type="scientific">Pectobacterium actinidiae</name>
    <dbReference type="NCBI Taxonomy" id="1507808"/>
    <lineage>
        <taxon>Bacteria</taxon>
        <taxon>Pseudomonadati</taxon>
        <taxon>Pseudomonadota</taxon>
        <taxon>Gammaproteobacteria</taxon>
        <taxon>Enterobacterales</taxon>
        <taxon>Pectobacteriaceae</taxon>
        <taxon>Pectobacterium</taxon>
    </lineage>
</organism>